<feature type="domain" description="Biopterin-dependent aromatic amino acid hydroxylase family profile" evidence="9">
    <location>
        <begin position="1"/>
        <end position="89"/>
    </location>
</feature>
<comment type="similarity">
    <text evidence="2">Belongs to the biopterin-dependent aromatic amino acid hydroxylase family.</text>
</comment>
<evidence type="ECO:0000256" key="5">
    <source>
        <dbReference type="ARBA" id="ARBA00023002"/>
    </source>
</evidence>
<evidence type="ECO:0000256" key="2">
    <source>
        <dbReference type="ARBA" id="ARBA00009712"/>
    </source>
</evidence>
<dbReference type="PROSITE" id="PS51410">
    <property type="entry name" value="BH4_AAA_HYDROXYL_2"/>
    <property type="match status" value="1"/>
</dbReference>
<keyword evidence="4 8" id="KW-0479">Metal-binding</keyword>
<dbReference type="SUPFAM" id="SSF56534">
    <property type="entry name" value="Aromatic aminoacid monoxygenases, catalytic and oligomerization domains"/>
    <property type="match status" value="1"/>
</dbReference>
<gene>
    <name evidence="10" type="ORF">TPSB3V08_LOCUS8148</name>
</gene>
<evidence type="ECO:0000256" key="7">
    <source>
        <dbReference type="ARBA" id="ARBA00023033"/>
    </source>
</evidence>
<dbReference type="GO" id="GO:0004505">
    <property type="term" value="F:phenylalanine 4-monooxygenase activity"/>
    <property type="evidence" value="ECO:0007669"/>
    <property type="project" value="UniProtKB-EC"/>
</dbReference>
<dbReference type="GO" id="GO:0005506">
    <property type="term" value="F:iron ion binding"/>
    <property type="evidence" value="ECO:0007669"/>
    <property type="project" value="InterPro"/>
</dbReference>
<dbReference type="PANTHER" id="PTHR11473:SF24">
    <property type="entry name" value="PHENYLALANINE-4-HYDROXYLASE"/>
    <property type="match status" value="1"/>
</dbReference>
<dbReference type="InterPro" id="IPR001273">
    <property type="entry name" value="ArAA_hydroxylase"/>
</dbReference>
<dbReference type="Pfam" id="PF00351">
    <property type="entry name" value="Biopterin_H"/>
    <property type="match status" value="1"/>
</dbReference>
<dbReference type="AlphaFoldDB" id="A0A7R9DDX7"/>
<dbReference type="InterPro" id="IPR019774">
    <property type="entry name" value="Aromatic-AA_hydroxylase_C"/>
</dbReference>
<dbReference type="Pfam" id="PF14598">
    <property type="entry name" value="PAS_11"/>
    <property type="match status" value="1"/>
</dbReference>
<dbReference type="InterPro" id="IPR036951">
    <property type="entry name" value="ArAA_hydroxylase_sf"/>
</dbReference>
<evidence type="ECO:0000256" key="6">
    <source>
        <dbReference type="ARBA" id="ARBA00023004"/>
    </source>
</evidence>
<dbReference type="Gene3D" id="1.10.800.10">
    <property type="entry name" value="Aromatic amino acid hydroxylase"/>
    <property type="match status" value="1"/>
</dbReference>
<evidence type="ECO:0000256" key="8">
    <source>
        <dbReference type="PIRSR" id="PIRSR601273-2"/>
    </source>
</evidence>
<evidence type="ECO:0000259" key="9">
    <source>
        <dbReference type="PROSITE" id="PS51410"/>
    </source>
</evidence>
<feature type="binding site" evidence="8">
    <location>
        <position position="50"/>
    </location>
    <ligand>
        <name>Fe cation</name>
        <dbReference type="ChEBI" id="CHEBI:24875"/>
    </ligand>
</feature>
<dbReference type="Gene3D" id="3.30.450.20">
    <property type="entry name" value="PAS domain"/>
    <property type="match status" value="1"/>
</dbReference>
<dbReference type="EMBL" id="OD005678">
    <property type="protein sequence ID" value="CAD7411926.1"/>
    <property type="molecule type" value="Genomic_DNA"/>
</dbReference>
<proteinExistence type="inferred from homology"/>
<accession>A0A7R9DDX7</accession>
<sequence length="445" mass="49511">MLHLQVLSLTQVLRFKSHDLQLSLLLDCINTYKMIQCPLNRDCCHELLGHMPLLANPSFAQFSQELGLASLGASDEDIEKLATQLWDNVTISSRTVCSIGWFIKDTKQQYSRGLPRLLVDWGCVEERHNKPSDEPSRHREIRTLAAKDITRVQKKHIVVNLACAVKVSPSRRFPNGRGLSRSCSSMRLLCIPLISVVSGYFPEEVSGLSAFKFMHKEDFLYTMIALRQKLCSAGLVSLLLTVHIYLCYGIPHQSCARAGLVSLLLTVHIYLCYGIPHQSCARPAFGVRNPASYCIGHPGESDPPYTGCGEDHYTECVYDRYGQGEGYGSSVYRLRCKNGQFIFMRTHGYVEYSKTTHQVESFICVNSFISDEEGLAGLKEMRSRYSASVISSGRAALVDSATANGMPLGFLLDVLVVEAACDKQDINVERCNTQSRLEPVGGHGP</sequence>
<dbReference type="PANTHER" id="PTHR11473">
    <property type="entry name" value="AROMATIC AMINO ACID HYDROXYLASE"/>
    <property type="match status" value="1"/>
</dbReference>
<keyword evidence="6 8" id="KW-0408">Iron</keyword>
<feature type="binding site" evidence="8">
    <location>
        <position position="45"/>
    </location>
    <ligand>
        <name>Fe cation</name>
        <dbReference type="ChEBI" id="CHEBI:24875"/>
    </ligand>
</feature>
<dbReference type="SUPFAM" id="SSF55785">
    <property type="entry name" value="PYP-like sensor domain (PAS domain)"/>
    <property type="match status" value="1"/>
</dbReference>
<keyword evidence="5" id="KW-0560">Oxidoreductase</keyword>
<dbReference type="InterPro" id="IPR035965">
    <property type="entry name" value="PAS-like_dom_sf"/>
</dbReference>
<dbReference type="EC" id="1.14.16.1" evidence="3"/>
<name>A0A7R9DDX7_TIMPO</name>
<keyword evidence="7" id="KW-0503">Monooxygenase</keyword>
<evidence type="ECO:0000256" key="4">
    <source>
        <dbReference type="ARBA" id="ARBA00022723"/>
    </source>
</evidence>
<evidence type="ECO:0000256" key="1">
    <source>
        <dbReference type="ARBA" id="ARBA00001954"/>
    </source>
</evidence>
<dbReference type="InterPro" id="IPR036329">
    <property type="entry name" value="Aro-AA_hydroxylase_C_sf"/>
</dbReference>
<reference evidence="10" key="1">
    <citation type="submission" date="2020-11" db="EMBL/GenBank/DDBJ databases">
        <authorList>
            <person name="Tran Van P."/>
        </authorList>
    </citation>
    <scope>NUCLEOTIDE SEQUENCE</scope>
</reference>
<protein>
    <recommendedName>
        <fullName evidence="3">phenylalanine 4-monooxygenase</fullName>
        <ecNumber evidence="3">1.14.16.1</ecNumber>
    </recommendedName>
</protein>
<organism evidence="10">
    <name type="scientific">Timema poppense</name>
    <name type="common">Walking stick</name>
    <dbReference type="NCBI Taxonomy" id="170557"/>
    <lineage>
        <taxon>Eukaryota</taxon>
        <taxon>Metazoa</taxon>
        <taxon>Ecdysozoa</taxon>
        <taxon>Arthropoda</taxon>
        <taxon>Hexapoda</taxon>
        <taxon>Insecta</taxon>
        <taxon>Pterygota</taxon>
        <taxon>Neoptera</taxon>
        <taxon>Polyneoptera</taxon>
        <taxon>Phasmatodea</taxon>
        <taxon>Timematodea</taxon>
        <taxon>Timematoidea</taxon>
        <taxon>Timematidae</taxon>
        <taxon>Timema</taxon>
    </lineage>
</organism>
<comment type="cofactor">
    <cofactor evidence="1 8">
        <name>Fe(2+)</name>
        <dbReference type="ChEBI" id="CHEBI:29033"/>
    </cofactor>
</comment>
<evidence type="ECO:0000313" key="10">
    <source>
        <dbReference type="EMBL" id="CAD7411926.1"/>
    </source>
</evidence>
<evidence type="ECO:0000256" key="3">
    <source>
        <dbReference type="ARBA" id="ARBA00011995"/>
    </source>
</evidence>